<accession>A0A1W1I3P0</accession>
<protein>
    <recommendedName>
        <fullName evidence="1">PAS domain-containing protein</fullName>
    </recommendedName>
</protein>
<dbReference type="AlphaFoldDB" id="A0A1W1I3P0"/>
<evidence type="ECO:0000259" key="1">
    <source>
        <dbReference type="PROSITE" id="PS50112"/>
    </source>
</evidence>
<dbReference type="SUPFAM" id="SSF55785">
    <property type="entry name" value="PYP-like sensor domain (PAS domain)"/>
    <property type="match status" value="1"/>
</dbReference>
<dbReference type="OrthoDB" id="341208at2"/>
<dbReference type="PROSITE" id="PS50112">
    <property type="entry name" value="PAS"/>
    <property type="match status" value="1"/>
</dbReference>
<dbReference type="KEGG" id="nja:NSJP_1440"/>
<dbReference type="CDD" id="cd00130">
    <property type="entry name" value="PAS"/>
    <property type="match status" value="1"/>
</dbReference>
<evidence type="ECO:0000313" key="3">
    <source>
        <dbReference type="Proteomes" id="UP000192042"/>
    </source>
</evidence>
<name>A0A1W1I3P0_9BACT</name>
<keyword evidence="3" id="KW-1185">Reference proteome</keyword>
<dbReference type="InterPro" id="IPR035965">
    <property type="entry name" value="PAS-like_dom_sf"/>
</dbReference>
<gene>
    <name evidence="2" type="ORF">NSJP_1440</name>
</gene>
<dbReference type="Proteomes" id="UP000192042">
    <property type="component" value="Chromosome I"/>
</dbReference>
<dbReference type="RefSeq" id="WP_080886119.1">
    <property type="nucleotide sequence ID" value="NZ_LT828648.1"/>
</dbReference>
<reference evidence="2 3" key="1">
    <citation type="submission" date="2017-03" db="EMBL/GenBank/DDBJ databases">
        <authorList>
            <person name="Afonso C.L."/>
            <person name="Miller P.J."/>
            <person name="Scott M.A."/>
            <person name="Spackman E."/>
            <person name="Goraichik I."/>
            <person name="Dimitrov K.M."/>
            <person name="Suarez D.L."/>
            <person name="Swayne D.E."/>
        </authorList>
    </citation>
    <scope>NUCLEOTIDE SEQUENCE [LARGE SCALE GENOMIC DNA]</scope>
    <source>
        <strain evidence="2">Genome sequencing of Nitrospira japonica strain NJ11</strain>
    </source>
</reference>
<dbReference type="Pfam" id="PF13426">
    <property type="entry name" value="PAS_9"/>
    <property type="match status" value="1"/>
</dbReference>
<dbReference type="Gene3D" id="3.30.450.20">
    <property type="entry name" value="PAS domain"/>
    <property type="match status" value="1"/>
</dbReference>
<proteinExistence type="predicted"/>
<dbReference type="EMBL" id="LT828648">
    <property type="protein sequence ID" value="SLM47612.1"/>
    <property type="molecule type" value="Genomic_DNA"/>
</dbReference>
<organism evidence="2 3">
    <name type="scientific">Nitrospira japonica</name>
    <dbReference type="NCBI Taxonomy" id="1325564"/>
    <lineage>
        <taxon>Bacteria</taxon>
        <taxon>Pseudomonadati</taxon>
        <taxon>Nitrospirota</taxon>
        <taxon>Nitrospiria</taxon>
        <taxon>Nitrospirales</taxon>
        <taxon>Nitrospiraceae</taxon>
        <taxon>Nitrospira</taxon>
    </lineage>
</organism>
<evidence type="ECO:0000313" key="2">
    <source>
        <dbReference type="EMBL" id="SLM47612.1"/>
    </source>
</evidence>
<dbReference type="STRING" id="1325564.NSJP_1440"/>
<dbReference type="InterPro" id="IPR000014">
    <property type="entry name" value="PAS"/>
</dbReference>
<sequence length="167" mass="18912">MLAAASWHLLEQRALRLKGLLAGNAVSPASVPSGITSQFRQQPYVIDFYADRLEDAILIRNTDGTIQGWNQGAKRLYGWDANETVGKTSHFLLKTIFPCSLSSIETQLVQRGFWEGKLIHKCRDGAQLVVHSKWLLLHEVENSDAVVYEVNSQKVQMDKHWKEAYES</sequence>
<feature type="domain" description="PAS" evidence="1">
    <location>
        <begin position="51"/>
        <end position="108"/>
    </location>
</feature>